<evidence type="ECO:0000256" key="8">
    <source>
        <dbReference type="ARBA" id="ARBA00023125"/>
    </source>
</evidence>
<keyword evidence="1" id="KW-0540">Nuclease</keyword>
<reference evidence="11" key="2">
    <citation type="journal article" date="2021" name="PeerJ">
        <title>Extensive microbial diversity within the chicken gut microbiome revealed by metagenomics and culture.</title>
        <authorList>
            <person name="Gilroy R."/>
            <person name="Ravi A."/>
            <person name="Getino M."/>
            <person name="Pursley I."/>
            <person name="Horton D.L."/>
            <person name="Alikhan N.F."/>
            <person name="Baker D."/>
            <person name="Gharbi K."/>
            <person name="Hall N."/>
            <person name="Watson M."/>
            <person name="Adriaenssens E.M."/>
            <person name="Foster-Nyarko E."/>
            <person name="Jarju S."/>
            <person name="Secka A."/>
            <person name="Antonio M."/>
            <person name="Oren A."/>
            <person name="Chaudhuri R.R."/>
            <person name="La Ragione R."/>
            <person name="Hildebrand F."/>
            <person name="Pallen M.J."/>
        </authorList>
    </citation>
    <scope>NUCLEOTIDE SEQUENCE</scope>
    <source>
        <strain evidence="11">CHK154-7741</strain>
    </source>
</reference>
<dbReference type="InterPro" id="IPR036063">
    <property type="entry name" value="Smr_dom_sf"/>
</dbReference>
<evidence type="ECO:0000256" key="1">
    <source>
        <dbReference type="ARBA" id="ARBA00022722"/>
    </source>
</evidence>
<dbReference type="GO" id="GO:0140664">
    <property type="term" value="F:ATP-dependent DNA damage sensor activity"/>
    <property type="evidence" value="ECO:0007669"/>
    <property type="project" value="InterPro"/>
</dbReference>
<evidence type="ECO:0000313" key="11">
    <source>
        <dbReference type="EMBL" id="HIU91947.1"/>
    </source>
</evidence>
<dbReference type="GO" id="GO:0006298">
    <property type="term" value="P:mismatch repair"/>
    <property type="evidence" value="ECO:0007669"/>
    <property type="project" value="InterPro"/>
</dbReference>
<keyword evidence="2" id="KW-0699">rRNA-binding</keyword>
<name>A0A9D1SRD8_9CLOT</name>
<evidence type="ECO:0000256" key="7">
    <source>
        <dbReference type="ARBA" id="ARBA00022884"/>
    </source>
</evidence>
<dbReference type="SUPFAM" id="SSF52540">
    <property type="entry name" value="P-loop containing nucleoside triphosphate hydrolases"/>
    <property type="match status" value="1"/>
</dbReference>
<dbReference type="PANTHER" id="PTHR48466:SF2">
    <property type="entry name" value="OS10G0509000 PROTEIN"/>
    <property type="match status" value="1"/>
</dbReference>
<proteinExistence type="predicted"/>
<protein>
    <submittedName>
        <fullName evidence="11">Smr/MutS family protein</fullName>
    </submittedName>
</protein>
<dbReference type="GO" id="GO:0004519">
    <property type="term" value="F:endonuclease activity"/>
    <property type="evidence" value="ECO:0007669"/>
    <property type="project" value="UniProtKB-KW"/>
</dbReference>
<dbReference type="PANTHER" id="PTHR48466">
    <property type="entry name" value="OS10G0509000 PROTEIN-RELATED"/>
    <property type="match status" value="1"/>
</dbReference>
<dbReference type="Proteomes" id="UP000886748">
    <property type="component" value="Unassembled WGS sequence"/>
</dbReference>
<comment type="caution">
    <text evidence="11">The sequence shown here is derived from an EMBL/GenBank/DDBJ whole genome shotgun (WGS) entry which is preliminary data.</text>
</comment>
<dbReference type="FunFam" id="3.30.1370.110:FF:000004">
    <property type="entry name" value="Endonuclease MutS2"/>
    <property type="match status" value="1"/>
</dbReference>
<keyword evidence="3" id="KW-0547">Nucleotide-binding</keyword>
<dbReference type="Gene3D" id="3.30.1370.110">
    <property type="match status" value="1"/>
</dbReference>
<dbReference type="GO" id="GO:0045910">
    <property type="term" value="P:negative regulation of DNA recombination"/>
    <property type="evidence" value="ECO:0007669"/>
    <property type="project" value="InterPro"/>
</dbReference>
<keyword evidence="5" id="KW-0378">Hydrolase</keyword>
<dbReference type="NCBIfam" id="TIGR01069">
    <property type="entry name" value="mutS2"/>
    <property type="match status" value="1"/>
</dbReference>
<dbReference type="InterPro" id="IPR000432">
    <property type="entry name" value="DNA_mismatch_repair_MutS_C"/>
</dbReference>
<keyword evidence="8" id="KW-0238">DNA-binding</keyword>
<keyword evidence="9" id="KW-0175">Coiled coil</keyword>
<dbReference type="FunFam" id="3.40.50.300:FF:000830">
    <property type="entry name" value="Endonuclease MutS2"/>
    <property type="match status" value="1"/>
</dbReference>
<feature type="non-terminal residue" evidence="11">
    <location>
        <position position="1"/>
    </location>
</feature>
<dbReference type="SMART" id="SM00463">
    <property type="entry name" value="SMR"/>
    <property type="match status" value="1"/>
</dbReference>
<sequence length="465" mass="51775">EHYKSIIITGSNAGGKTVVLKTVGLSIAMSAAGLHIPCFSARVYPFKKLFAEIGDDQNIIQSLSTFSSHVKNIKEILDNADSETFILIDEIAAGTDPKEGASLAKAIMEKFIEKGSLSLISTHFNELKSLPFNNKSFQNASVDFDMESLSPTYKLRIGVPGASNAFAIAKNFGIDEDIINKAKENYESDITDESKILGELQVKYSELNRLTEEAKDLKESSEAKYKEYNELFENLNAQKRKTLKDYKRRYEDNLQDAKAQIKKVLENLNHHKTKENAVNSYKKLSQKGFKAAQALADEFSKVDIKYTELNNDDIKIGAKAIIKGLDQDVIINSLPDKKGNIKILVGQLQSTIKVEKLAKSLKRQKDIIKKKINLGNSKFVIERINMSPKIDLRGYRVDEALAELDAFLDKASMVNLSPVEIVHGHGTGQLRSAIRDYLSDSPYVAKYRQGEDTEGGNGVTIVDIN</sequence>
<accession>A0A9D1SRD8</accession>
<dbReference type="SMART" id="SM00534">
    <property type="entry name" value="MUTSac"/>
    <property type="match status" value="1"/>
</dbReference>
<evidence type="ECO:0000256" key="6">
    <source>
        <dbReference type="ARBA" id="ARBA00022840"/>
    </source>
</evidence>
<dbReference type="AlphaFoldDB" id="A0A9D1SRD8"/>
<dbReference type="SUPFAM" id="SSF160443">
    <property type="entry name" value="SMR domain-like"/>
    <property type="match status" value="1"/>
</dbReference>
<dbReference type="Pfam" id="PF01713">
    <property type="entry name" value="Smr"/>
    <property type="match status" value="1"/>
</dbReference>
<dbReference type="InterPro" id="IPR027417">
    <property type="entry name" value="P-loop_NTPase"/>
</dbReference>
<dbReference type="GO" id="GO:0005524">
    <property type="term" value="F:ATP binding"/>
    <property type="evidence" value="ECO:0007669"/>
    <property type="project" value="UniProtKB-KW"/>
</dbReference>
<evidence type="ECO:0000313" key="12">
    <source>
        <dbReference type="Proteomes" id="UP000886748"/>
    </source>
</evidence>
<organism evidence="11 12">
    <name type="scientific">Candidatus Limenecus avicola</name>
    <dbReference type="NCBI Taxonomy" id="2840847"/>
    <lineage>
        <taxon>Bacteria</taxon>
        <taxon>Bacillati</taxon>
        <taxon>Bacillota</taxon>
        <taxon>Clostridia</taxon>
        <taxon>Eubacteriales</taxon>
        <taxon>Clostridiaceae</taxon>
        <taxon>Clostridiaceae incertae sedis</taxon>
        <taxon>Candidatus Limenecus</taxon>
    </lineage>
</organism>
<evidence type="ECO:0000256" key="5">
    <source>
        <dbReference type="ARBA" id="ARBA00022801"/>
    </source>
</evidence>
<dbReference type="GO" id="GO:0019843">
    <property type="term" value="F:rRNA binding"/>
    <property type="evidence" value="ECO:0007669"/>
    <property type="project" value="UniProtKB-KW"/>
</dbReference>
<reference evidence="11" key="1">
    <citation type="submission" date="2020-10" db="EMBL/GenBank/DDBJ databases">
        <authorList>
            <person name="Gilroy R."/>
        </authorList>
    </citation>
    <scope>NUCLEOTIDE SEQUENCE</scope>
    <source>
        <strain evidence="11">CHK154-7741</strain>
    </source>
</reference>
<feature type="domain" description="Smr" evidence="10">
    <location>
        <begin position="390"/>
        <end position="465"/>
    </location>
</feature>
<dbReference type="InterPro" id="IPR045076">
    <property type="entry name" value="MutS"/>
</dbReference>
<dbReference type="PROSITE" id="PS00486">
    <property type="entry name" value="DNA_MISMATCH_REPAIR_2"/>
    <property type="match status" value="1"/>
</dbReference>
<feature type="coiled-coil region" evidence="9">
    <location>
        <begin position="200"/>
        <end position="274"/>
    </location>
</feature>
<dbReference type="GO" id="GO:0016887">
    <property type="term" value="F:ATP hydrolysis activity"/>
    <property type="evidence" value="ECO:0007669"/>
    <property type="project" value="InterPro"/>
</dbReference>
<dbReference type="InterPro" id="IPR005747">
    <property type="entry name" value="MutS2"/>
</dbReference>
<evidence type="ECO:0000256" key="3">
    <source>
        <dbReference type="ARBA" id="ARBA00022741"/>
    </source>
</evidence>
<gene>
    <name evidence="11" type="ORF">IAD26_02310</name>
</gene>
<dbReference type="PROSITE" id="PS50828">
    <property type="entry name" value="SMR"/>
    <property type="match status" value="1"/>
</dbReference>
<keyword evidence="6" id="KW-0067">ATP-binding</keyword>
<dbReference type="Gene3D" id="3.40.50.300">
    <property type="entry name" value="P-loop containing nucleotide triphosphate hydrolases"/>
    <property type="match status" value="1"/>
</dbReference>
<dbReference type="Pfam" id="PF00488">
    <property type="entry name" value="MutS_V"/>
    <property type="match status" value="1"/>
</dbReference>
<evidence type="ECO:0000259" key="10">
    <source>
        <dbReference type="PROSITE" id="PS50828"/>
    </source>
</evidence>
<keyword evidence="4" id="KW-0255">Endonuclease</keyword>
<evidence type="ECO:0000256" key="2">
    <source>
        <dbReference type="ARBA" id="ARBA00022730"/>
    </source>
</evidence>
<dbReference type="EMBL" id="DVOD01000016">
    <property type="protein sequence ID" value="HIU91947.1"/>
    <property type="molecule type" value="Genomic_DNA"/>
</dbReference>
<keyword evidence="7" id="KW-0694">RNA-binding</keyword>
<dbReference type="InterPro" id="IPR002625">
    <property type="entry name" value="Smr_dom"/>
</dbReference>
<evidence type="ECO:0000256" key="9">
    <source>
        <dbReference type="SAM" id="Coils"/>
    </source>
</evidence>
<evidence type="ECO:0000256" key="4">
    <source>
        <dbReference type="ARBA" id="ARBA00022759"/>
    </source>
</evidence>
<dbReference type="GO" id="GO:0030983">
    <property type="term" value="F:mismatched DNA binding"/>
    <property type="evidence" value="ECO:0007669"/>
    <property type="project" value="InterPro"/>
</dbReference>